<dbReference type="PANTHER" id="PTHR11705:SF143">
    <property type="entry name" value="SLL0236 PROTEIN"/>
    <property type="match status" value="1"/>
</dbReference>
<dbReference type="Pfam" id="PF00246">
    <property type="entry name" value="Peptidase_M14"/>
    <property type="match status" value="1"/>
</dbReference>
<feature type="non-terminal residue" evidence="8">
    <location>
        <position position="325"/>
    </location>
</feature>
<dbReference type="GO" id="GO:0006508">
    <property type="term" value="P:proteolysis"/>
    <property type="evidence" value="ECO:0007669"/>
    <property type="project" value="UniProtKB-KW"/>
</dbReference>
<organism evidence="8">
    <name type="scientific">marine sediment metagenome</name>
    <dbReference type="NCBI Taxonomy" id="412755"/>
    <lineage>
        <taxon>unclassified sequences</taxon>
        <taxon>metagenomes</taxon>
        <taxon>ecological metagenomes</taxon>
    </lineage>
</organism>
<comment type="caution">
    <text evidence="8">The sequence shown here is derived from an EMBL/GenBank/DDBJ whole genome shotgun (WGS) entry which is preliminary data.</text>
</comment>
<dbReference type="AlphaFoldDB" id="X0SWU3"/>
<feature type="domain" description="Peptidase M14" evidence="7">
    <location>
        <begin position="50"/>
        <end position="213"/>
    </location>
</feature>
<evidence type="ECO:0000313" key="8">
    <source>
        <dbReference type="EMBL" id="GAF68280.1"/>
    </source>
</evidence>
<evidence type="ECO:0000256" key="4">
    <source>
        <dbReference type="ARBA" id="ARBA00022801"/>
    </source>
</evidence>
<dbReference type="GO" id="GO:0004181">
    <property type="term" value="F:metallocarboxypeptidase activity"/>
    <property type="evidence" value="ECO:0007669"/>
    <property type="project" value="InterPro"/>
</dbReference>
<evidence type="ECO:0000256" key="3">
    <source>
        <dbReference type="ARBA" id="ARBA00022670"/>
    </source>
</evidence>
<keyword evidence="3" id="KW-0645">Protease</keyword>
<reference evidence="8" key="1">
    <citation type="journal article" date="2014" name="Front. Microbiol.">
        <title>High frequency of phylogenetically diverse reductive dehalogenase-homologous genes in deep subseafloor sedimentary metagenomes.</title>
        <authorList>
            <person name="Kawai M."/>
            <person name="Futagami T."/>
            <person name="Toyoda A."/>
            <person name="Takaki Y."/>
            <person name="Nishi S."/>
            <person name="Hori S."/>
            <person name="Arai W."/>
            <person name="Tsubouchi T."/>
            <person name="Morono Y."/>
            <person name="Uchiyama I."/>
            <person name="Ito T."/>
            <person name="Fujiyama A."/>
            <person name="Inagaki F."/>
            <person name="Takami H."/>
        </authorList>
    </citation>
    <scope>NUCLEOTIDE SEQUENCE</scope>
    <source>
        <strain evidence="8">Expedition CK06-06</strain>
    </source>
</reference>
<dbReference type="SUPFAM" id="SSF53187">
    <property type="entry name" value="Zn-dependent exopeptidases"/>
    <property type="match status" value="1"/>
</dbReference>
<keyword evidence="4" id="KW-0378">Hydrolase</keyword>
<evidence type="ECO:0000256" key="6">
    <source>
        <dbReference type="ARBA" id="ARBA00023049"/>
    </source>
</evidence>
<gene>
    <name evidence="8" type="ORF">S01H1_09935</name>
</gene>
<comment type="similarity">
    <text evidence="2">Belongs to the peptidase M14 family.</text>
</comment>
<evidence type="ECO:0000256" key="1">
    <source>
        <dbReference type="ARBA" id="ARBA00001947"/>
    </source>
</evidence>
<sequence length="325" mass="36913">MKRKNNLKRTLAFFIALFLFPFLLGAQTSPEDFLGHKAGADRKLADYDQIKAYFEKLDQESGKIKVLTIGKTTLNKPMIMAVITSEENMGKLDTYREITKKLRDARSLTPKDARKLAIEGKVIVLITCNIHATEIAAPQMAMEFAYKLVTSDTPFDTDQVLNEVIVLLAPTINPDGQKMVTDWYRKYVGTKYEGGRMPWLYHHYAGHDNNRDWFMFNLAETKAVTKVLYHDWIPQIHIDEHQMGSTGARLFIPPFMDPPVPTVHPLLWRGVALCGTNMAYDLQKNGFKGVVHGRSYTGWWIGACDDTSWLHNTIGLLSEMASVKV</sequence>
<evidence type="ECO:0000256" key="5">
    <source>
        <dbReference type="ARBA" id="ARBA00022833"/>
    </source>
</evidence>
<dbReference type="GO" id="GO:0008270">
    <property type="term" value="F:zinc ion binding"/>
    <property type="evidence" value="ECO:0007669"/>
    <property type="project" value="InterPro"/>
</dbReference>
<dbReference type="GO" id="GO:0005615">
    <property type="term" value="C:extracellular space"/>
    <property type="evidence" value="ECO:0007669"/>
    <property type="project" value="TreeGrafter"/>
</dbReference>
<comment type="cofactor">
    <cofactor evidence="1">
        <name>Zn(2+)</name>
        <dbReference type="ChEBI" id="CHEBI:29105"/>
    </cofactor>
</comment>
<evidence type="ECO:0000256" key="2">
    <source>
        <dbReference type="ARBA" id="ARBA00005988"/>
    </source>
</evidence>
<dbReference type="EMBL" id="BARS01005075">
    <property type="protein sequence ID" value="GAF68280.1"/>
    <property type="molecule type" value="Genomic_DNA"/>
</dbReference>
<dbReference type="Gene3D" id="3.40.630.10">
    <property type="entry name" value="Zn peptidases"/>
    <property type="match status" value="1"/>
</dbReference>
<keyword evidence="5" id="KW-0862">Zinc</keyword>
<protein>
    <recommendedName>
        <fullName evidence="7">Peptidase M14 domain-containing protein</fullName>
    </recommendedName>
</protein>
<dbReference type="PANTHER" id="PTHR11705">
    <property type="entry name" value="PROTEASE FAMILY M14 CARBOXYPEPTIDASE A,B"/>
    <property type="match status" value="1"/>
</dbReference>
<keyword evidence="6" id="KW-0482">Metalloprotease</keyword>
<name>X0SWU3_9ZZZZ</name>
<accession>X0SWU3</accession>
<dbReference type="CDD" id="cd06240">
    <property type="entry name" value="M14-like"/>
    <property type="match status" value="1"/>
</dbReference>
<dbReference type="InterPro" id="IPR000834">
    <property type="entry name" value="Peptidase_M14"/>
</dbReference>
<proteinExistence type="inferred from homology"/>
<evidence type="ECO:0000259" key="7">
    <source>
        <dbReference type="Pfam" id="PF00246"/>
    </source>
</evidence>